<dbReference type="InterPro" id="IPR001214">
    <property type="entry name" value="SET_dom"/>
</dbReference>
<dbReference type="STRING" id="486041.B0DVN4"/>
<dbReference type="KEGG" id="lbc:LACBIDRAFT_312170"/>
<dbReference type="InterPro" id="IPR046341">
    <property type="entry name" value="SET_dom_sf"/>
</dbReference>
<gene>
    <name evidence="2" type="ORF">LACBIDRAFT_312170</name>
</gene>
<dbReference type="InParanoid" id="B0DVN4"/>
<proteinExistence type="predicted"/>
<evidence type="ECO:0000313" key="2">
    <source>
        <dbReference type="EMBL" id="EDR01332.1"/>
    </source>
</evidence>
<dbReference type="PROSITE" id="PS50280">
    <property type="entry name" value="SET"/>
    <property type="match status" value="1"/>
</dbReference>
<evidence type="ECO:0000259" key="1">
    <source>
        <dbReference type="PROSITE" id="PS50280"/>
    </source>
</evidence>
<dbReference type="RefSeq" id="XP_001888039.1">
    <property type="nucleotide sequence ID" value="XM_001888004.1"/>
</dbReference>
<organism evidence="3">
    <name type="scientific">Laccaria bicolor (strain S238N-H82 / ATCC MYA-4686)</name>
    <name type="common">Bicoloured deceiver</name>
    <name type="synonym">Laccaria laccata var. bicolor</name>
    <dbReference type="NCBI Taxonomy" id="486041"/>
    <lineage>
        <taxon>Eukaryota</taxon>
        <taxon>Fungi</taxon>
        <taxon>Dikarya</taxon>
        <taxon>Basidiomycota</taxon>
        <taxon>Agaricomycotina</taxon>
        <taxon>Agaricomycetes</taxon>
        <taxon>Agaricomycetidae</taxon>
        <taxon>Agaricales</taxon>
        <taxon>Agaricineae</taxon>
        <taxon>Hydnangiaceae</taxon>
        <taxon>Laccaria</taxon>
    </lineage>
</organism>
<dbReference type="EMBL" id="DS547140">
    <property type="protein sequence ID" value="EDR01332.1"/>
    <property type="molecule type" value="Genomic_DNA"/>
</dbReference>
<sequence>MRYLNHSENPNCCATVIDVDGVHRIVLVTTKSVAIAEELFLNYGESYWTNHSHA</sequence>
<dbReference type="GeneID" id="6083720"/>
<evidence type="ECO:0000313" key="3">
    <source>
        <dbReference type="Proteomes" id="UP000001194"/>
    </source>
</evidence>
<reference evidence="2 3" key="1">
    <citation type="journal article" date="2008" name="Nature">
        <title>The genome of Laccaria bicolor provides insights into mycorrhizal symbiosis.</title>
        <authorList>
            <person name="Martin F."/>
            <person name="Aerts A."/>
            <person name="Ahren D."/>
            <person name="Brun A."/>
            <person name="Danchin E.G.J."/>
            <person name="Duchaussoy F."/>
            <person name="Gibon J."/>
            <person name="Kohler A."/>
            <person name="Lindquist E."/>
            <person name="Pereda V."/>
            <person name="Salamov A."/>
            <person name="Shapiro H.J."/>
            <person name="Wuyts J."/>
            <person name="Blaudez D."/>
            <person name="Buee M."/>
            <person name="Brokstein P."/>
            <person name="Canbaeck B."/>
            <person name="Cohen D."/>
            <person name="Courty P.E."/>
            <person name="Coutinho P.M."/>
            <person name="Delaruelle C."/>
            <person name="Detter J.C."/>
            <person name="Deveau A."/>
            <person name="DiFazio S."/>
            <person name="Duplessis S."/>
            <person name="Fraissinet-Tachet L."/>
            <person name="Lucic E."/>
            <person name="Frey-Klett P."/>
            <person name="Fourrey C."/>
            <person name="Feussner I."/>
            <person name="Gay G."/>
            <person name="Grimwood J."/>
            <person name="Hoegger P.J."/>
            <person name="Jain P."/>
            <person name="Kilaru S."/>
            <person name="Labbe J."/>
            <person name="Lin Y.C."/>
            <person name="Legue V."/>
            <person name="Le Tacon F."/>
            <person name="Marmeisse R."/>
            <person name="Melayah D."/>
            <person name="Montanini B."/>
            <person name="Muratet M."/>
            <person name="Nehls U."/>
            <person name="Niculita-Hirzel H."/>
            <person name="Oudot-Le Secq M.P."/>
            <person name="Peter M."/>
            <person name="Quesneville H."/>
            <person name="Rajashekar B."/>
            <person name="Reich M."/>
            <person name="Rouhier N."/>
            <person name="Schmutz J."/>
            <person name="Yin T."/>
            <person name="Chalot M."/>
            <person name="Henrissat B."/>
            <person name="Kuees U."/>
            <person name="Lucas S."/>
            <person name="Van de Peer Y."/>
            <person name="Podila G.K."/>
            <person name="Polle A."/>
            <person name="Pukkila P.J."/>
            <person name="Richardson P.M."/>
            <person name="Rouze P."/>
            <person name="Sanders I.R."/>
            <person name="Stajich J.E."/>
            <person name="Tunlid A."/>
            <person name="Tuskan G."/>
            <person name="Grigoriev I.V."/>
        </authorList>
    </citation>
    <scope>NUCLEOTIDE SEQUENCE [LARGE SCALE GENOMIC DNA]</scope>
    <source>
        <strain evidence="3">S238N-H82 / ATCC MYA-4686</strain>
    </source>
</reference>
<dbReference type="Gene3D" id="2.170.270.10">
    <property type="entry name" value="SET domain"/>
    <property type="match status" value="1"/>
</dbReference>
<dbReference type="AlphaFoldDB" id="B0DVN4"/>
<dbReference type="Proteomes" id="UP000001194">
    <property type="component" value="Unassembled WGS sequence"/>
</dbReference>
<keyword evidence="3" id="KW-1185">Reference proteome</keyword>
<name>B0DVN4_LACBS</name>
<dbReference type="OrthoDB" id="6141102at2759"/>
<accession>B0DVN4</accession>
<feature type="domain" description="SET" evidence="1">
    <location>
        <begin position="1"/>
        <end position="44"/>
    </location>
</feature>
<dbReference type="HOGENOM" id="CLU_3050734_0_0_1"/>
<dbReference type="SUPFAM" id="SSF82199">
    <property type="entry name" value="SET domain"/>
    <property type="match status" value="1"/>
</dbReference>
<protein>
    <submittedName>
        <fullName evidence="2">Predicted protein</fullName>
    </submittedName>
</protein>
<dbReference type="Pfam" id="PF00856">
    <property type="entry name" value="SET"/>
    <property type="match status" value="1"/>
</dbReference>